<organism evidence="1 2">
    <name type="scientific">Symbiobacterium thermophilum</name>
    <dbReference type="NCBI Taxonomy" id="2734"/>
    <lineage>
        <taxon>Bacteria</taxon>
        <taxon>Bacillati</taxon>
        <taxon>Bacillota</taxon>
        <taxon>Clostridia</taxon>
        <taxon>Eubacteriales</taxon>
        <taxon>Symbiobacteriaceae</taxon>
        <taxon>Symbiobacterium</taxon>
    </lineage>
</organism>
<gene>
    <name evidence="1" type="ORF">CWE10_20160</name>
</gene>
<reference evidence="1" key="1">
    <citation type="submission" date="2017-11" db="EMBL/GenBank/DDBJ databases">
        <title>Three new genomes from thermophilic consortium.</title>
        <authorList>
            <person name="Quaggio R."/>
            <person name="Amgarten D."/>
            <person name="Setubal J.C."/>
        </authorList>
    </citation>
    <scope>NUCLEOTIDE SEQUENCE</scope>
    <source>
        <strain evidence="1">ZCTH01-B2</strain>
    </source>
</reference>
<dbReference type="AlphaFoldDB" id="A0A953I4V1"/>
<proteinExistence type="predicted"/>
<dbReference type="Proteomes" id="UP000732377">
    <property type="component" value="Unassembled WGS sequence"/>
</dbReference>
<comment type="caution">
    <text evidence="1">The sequence shown here is derived from an EMBL/GenBank/DDBJ whole genome shotgun (WGS) entry which is preliminary data.</text>
</comment>
<evidence type="ECO:0000313" key="2">
    <source>
        <dbReference type="Proteomes" id="UP000732377"/>
    </source>
</evidence>
<evidence type="ECO:0000313" key="1">
    <source>
        <dbReference type="EMBL" id="MBY6278417.1"/>
    </source>
</evidence>
<name>A0A953I4V1_SYMTR</name>
<protein>
    <submittedName>
        <fullName evidence="1">Uncharacterized protein</fullName>
    </submittedName>
</protein>
<sequence>MGKVVPGPGYIGPEVVICGFGTKVRKVMAVVGAEYEVQPLNPRKKKHRGRRCVILGFVRDDNGWAYRAVVRFLDNNRQGRVDIADLKADGLTEEE</sequence>
<dbReference type="EMBL" id="PIUK01000503">
    <property type="protein sequence ID" value="MBY6278417.1"/>
    <property type="molecule type" value="Genomic_DNA"/>
</dbReference>
<dbReference type="RefSeq" id="WP_273381919.1">
    <property type="nucleotide sequence ID" value="NZ_PIUK01000503.1"/>
</dbReference>
<accession>A0A953I4V1</accession>